<name>A0AAW2JC68_9LAMI</name>
<accession>A0AAW2JC68</accession>
<dbReference type="Pfam" id="PF00078">
    <property type="entry name" value="RVT_1"/>
    <property type="match status" value="1"/>
</dbReference>
<reference evidence="3" key="2">
    <citation type="journal article" date="2024" name="Plant">
        <title>Genomic evolution and insights into agronomic trait innovations of Sesamum species.</title>
        <authorList>
            <person name="Miao H."/>
            <person name="Wang L."/>
            <person name="Qu L."/>
            <person name="Liu H."/>
            <person name="Sun Y."/>
            <person name="Le M."/>
            <person name="Wang Q."/>
            <person name="Wei S."/>
            <person name="Zheng Y."/>
            <person name="Lin W."/>
            <person name="Duan Y."/>
            <person name="Cao H."/>
            <person name="Xiong S."/>
            <person name="Wang X."/>
            <person name="Wei L."/>
            <person name="Li C."/>
            <person name="Ma Q."/>
            <person name="Ju M."/>
            <person name="Zhao R."/>
            <person name="Li G."/>
            <person name="Mu C."/>
            <person name="Tian Q."/>
            <person name="Mei H."/>
            <person name="Zhang T."/>
            <person name="Gao T."/>
            <person name="Zhang H."/>
        </authorList>
    </citation>
    <scope>NUCLEOTIDE SEQUENCE</scope>
    <source>
        <strain evidence="3">G01</strain>
    </source>
</reference>
<evidence type="ECO:0000256" key="1">
    <source>
        <dbReference type="SAM" id="MobiDB-lite"/>
    </source>
</evidence>
<feature type="non-terminal residue" evidence="3">
    <location>
        <position position="1115"/>
    </location>
</feature>
<reference evidence="3" key="1">
    <citation type="submission" date="2020-06" db="EMBL/GenBank/DDBJ databases">
        <authorList>
            <person name="Li T."/>
            <person name="Hu X."/>
            <person name="Zhang T."/>
            <person name="Song X."/>
            <person name="Zhang H."/>
            <person name="Dai N."/>
            <person name="Sheng W."/>
            <person name="Hou X."/>
            <person name="Wei L."/>
        </authorList>
    </citation>
    <scope>NUCLEOTIDE SEQUENCE</scope>
    <source>
        <strain evidence="3">G01</strain>
        <tissue evidence="3">Leaf</tissue>
    </source>
</reference>
<dbReference type="Pfam" id="PF14111">
    <property type="entry name" value="DUF4283"/>
    <property type="match status" value="1"/>
</dbReference>
<dbReference type="InterPro" id="IPR025558">
    <property type="entry name" value="DUF4283"/>
</dbReference>
<organism evidence="3">
    <name type="scientific">Sesamum angustifolium</name>
    <dbReference type="NCBI Taxonomy" id="2727405"/>
    <lineage>
        <taxon>Eukaryota</taxon>
        <taxon>Viridiplantae</taxon>
        <taxon>Streptophyta</taxon>
        <taxon>Embryophyta</taxon>
        <taxon>Tracheophyta</taxon>
        <taxon>Spermatophyta</taxon>
        <taxon>Magnoliopsida</taxon>
        <taxon>eudicotyledons</taxon>
        <taxon>Gunneridae</taxon>
        <taxon>Pentapetalae</taxon>
        <taxon>asterids</taxon>
        <taxon>lamiids</taxon>
        <taxon>Lamiales</taxon>
        <taxon>Pedaliaceae</taxon>
        <taxon>Sesamum</taxon>
    </lineage>
</organism>
<dbReference type="InterPro" id="IPR000477">
    <property type="entry name" value="RT_dom"/>
</dbReference>
<evidence type="ECO:0000259" key="2">
    <source>
        <dbReference type="PROSITE" id="PS50878"/>
    </source>
</evidence>
<evidence type="ECO:0000313" key="3">
    <source>
        <dbReference type="EMBL" id="KAL0291786.1"/>
    </source>
</evidence>
<dbReference type="AlphaFoldDB" id="A0AAW2JC68"/>
<dbReference type="PROSITE" id="PS50878">
    <property type="entry name" value="RT_POL"/>
    <property type="match status" value="1"/>
</dbReference>
<sequence length="1115" mass="126668">MKVLRFSSEEIARLFQPFRYALVGKFSHGYPSMQHLRRWMLAQGFRGDFSVGAINARHVFIKFALKEDYTKLWLKSICIARLLGTPLQTDVSTTTLMRPSVARVCVKINLLEPLLTDISLGFGTEMIMQPVVYERLLKYCATSKHLGNHDDECYEKIKNRGPARSVEGDDQRTSDHVDLREKLDAQRAQRELHPRRKGKRVVFEDVHRRPEASSSGAKGAKDGSVAMKLQDTMHEPEPKPAPEPEPEPEPEPQPQPQPLFHEEAGIADVATCPLEPAVPEEPLPQDDLPECVEPVCVEPHPDTEDVALCPSGESTLQSDTEAVTKRLARHPRGGLWEKSLRLIRLPRTVERGVGNAPTQRILNRVRKQHHLDFLAIMEPMVTLDGQFMARRLGFLDVVSNCGNQIWFFWGPDVRCQVLVDHEQLLHVWIESNKWLKPLFVTAVYAKCDTIERRALWDALRAVLVGASSWIVGDCAIVDVGYVGSPYTWYSRRLRQRLDQWRSGGSRRLMRHMIRILATARLWSAIGVLLNWFEFWPRRRLFGGRRQHEGEYLTDPIAIKNSAASFFQRLLTAEPVFPEKMYSEHLEDGLTDEDRRFLCVMPMLEEVREAVFSIDPDSVVGPDGFGAVFFHTCWEIISDDVFGAVTEFSRGVKMPKGFTATTISLIPKTASPTCWSEYRPISLCNVTNKICTKLMTIRLWHVLSKLVHSLESRWPDANVVFKLAMIGSVGISSIRFFHSTHGLRQGYPLSPALFVLAVDYLSRGLERLFAAHPTMFYQAPGLVRVSHLAYADDLMIFTTTCRQNIELLRDFLRAYERVSGQLINGSKSSFIVGRQVSSLQTQAVQDVLGYQLKHLPVTYLGVPSYKGNRKACLFDPIISRLRDLLQGWAMTNLSHGGRLALIRSVLQATPLHLLQDKSSLWSEYLHGSYCQNLHPTIVPYNRFGEKPLAQLLHRDTYTMEPRNAAKYRGYRFSPMAFILEVQHHLRTLYAARTLTSTQWKGDLHQAVIMGFIFRQQVPRAPSIVRWHAPSPSWFKDQCVGRAHSRLAGMELALTHGLAPLVVEVDATTVISLLKSRASGKWEVQPVFREANGAADHLVKKFSSLQLTRVLHHDDIT</sequence>
<feature type="compositionally biased region" description="Basic and acidic residues" evidence="1">
    <location>
        <begin position="201"/>
        <end position="211"/>
    </location>
</feature>
<feature type="compositionally biased region" description="Basic and acidic residues" evidence="1">
    <location>
        <begin position="166"/>
        <end position="192"/>
    </location>
</feature>
<dbReference type="PANTHER" id="PTHR46890">
    <property type="entry name" value="NON-LTR RETROLELEMENT REVERSE TRANSCRIPTASE-LIKE PROTEIN-RELATED"/>
    <property type="match status" value="1"/>
</dbReference>
<dbReference type="PANTHER" id="PTHR46890:SF28">
    <property type="entry name" value="REVERSE TRANSCRIPTASE DOMAIN-CONTAINING PROTEIN"/>
    <property type="match status" value="1"/>
</dbReference>
<dbReference type="InterPro" id="IPR052343">
    <property type="entry name" value="Retrotransposon-Effector_Assoc"/>
</dbReference>
<dbReference type="EMBL" id="JACGWK010001256">
    <property type="protein sequence ID" value="KAL0291786.1"/>
    <property type="molecule type" value="Genomic_DNA"/>
</dbReference>
<feature type="region of interest" description="Disordered" evidence="1">
    <location>
        <begin position="160"/>
        <end position="259"/>
    </location>
</feature>
<dbReference type="CDD" id="cd01650">
    <property type="entry name" value="RT_nLTR_like"/>
    <property type="match status" value="1"/>
</dbReference>
<gene>
    <name evidence="3" type="ORF">Sangu_3261400</name>
</gene>
<feature type="compositionally biased region" description="Low complexity" evidence="1">
    <location>
        <begin position="212"/>
        <end position="226"/>
    </location>
</feature>
<proteinExistence type="predicted"/>
<comment type="caution">
    <text evidence="3">The sequence shown here is derived from an EMBL/GenBank/DDBJ whole genome shotgun (WGS) entry which is preliminary data.</text>
</comment>
<feature type="compositionally biased region" description="Basic and acidic residues" evidence="1">
    <location>
        <begin position="231"/>
        <end position="242"/>
    </location>
</feature>
<feature type="domain" description="Reverse transcriptase" evidence="2">
    <location>
        <begin position="646"/>
        <end position="851"/>
    </location>
</feature>
<protein>
    <recommendedName>
        <fullName evidence="2">Reverse transcriptase domain-containing protein</fullName>
    </recommendedName>
</protein>